<evidence type="ECO:0000313" key="2">
    <source>
        <dbReference type="EMBL" id="KAF4332492.1"/>
    </source>
</evidence>
<gene>
    <name evidence="2" type="ORF">FBEOM_13718</name>
</gene>
<evidence type="ECO:0000313" key="3">
    <source>
        <dbReference type="Proteomes" id="UP000730481"/>
    </source>
</evidence>
<proteinExistence type="predicted"/>
<dbReference type="Pfam" id="PF00075">
    <property type="entry name" value="RNase_H"/>
    <property type="match status" value="1"/>
</dbReference>
<dbReference type="Gene3D" id="3.30.420.10">
    <property type="entry name" value="Ribonuclease H-like superfamily/Ribonuclease H"/>
    <property type="match status" value="1"/>
</dbReference>
<dbReference type="OrthoDB" id="245563at2759"/>
<dbReference type="Gene3D" id="3.40.50.720">
    <property type="entry name" value="NAD(P)-binding Rossmann-like Domain"/>
    <property type="match status" value="1"/>
</dbReference>
<name>A0A9P5A5B5_9HYPO</name>
<dbReference type="AlphaFoldDB" id="A0A9P5A5B5"/>
<dbReference type="GO" id="GO:0003676">
    <property type="term" value="F:nucleic acid binding"/>
    <property type="evidence" value="ECO:0007669"/>
    <property type="project" value="InterPro"/>
</dbReference>
<reference evidence="2" key="2">
    <citation type="submission" date="2020-02" db="EMBL/GenBank/DDBJ databases">
        <title>Identification and distribution of gene clusters putatively required for synthesis of sphingolipid metabolism inhibitors in phylogenetically diverse species of the filamentous fungus Fusarium.</title>
        <authorList>
            <person name="Kim H.-S."/>
            <person name="Busman M."/>
            <person name="Brown D.W."/>
            <person name="Divon H."/>
            <person name="Uhlig S."/>
            <person name="Proctor R.H."/>
        </authorList>
    </citation>
    <scope>NUCLEOTIDE SEQUENCE</scope>
    <source>
        <strain evidence="2">NRRL 25174</strain>
    </source>
</reference>
<organism evidence="2 3">
    <name type="scientific">Fusarium beomiforme</name>
    <dbReference type="NCBI Taxonomy" id="44412"/>
    <lineage>
        <taxon>Eukaryota</taxon>
        <taxon>Fungi</taxon>
        <taxon>Dikarya</taxon>
        <taxon>Ascomycota</taxon>
        <taxon>Pezizomycotina</taxon>
        <taxon>Sordariomycetes</taxon>
        <taxon>Hypocreomycetidae</taxon>
        <taxon>Hypocreales</taxon>
        <taxon>Nectriaceae</taxon>
        <taxon>Fusarium</taxon>
        <taxon>Fusarium burgessii species complex</taxon>
    </lineage>
</organism>
<dbReference type="Proteomes" id="UP000730481">
    <property type="component" value="Unassembled WGS sequence"/>
</dbReference>
<keyword evidence="3" id="KW-1185">Reference proteome</keyword>
<dbReference type="InterPro" id="IPR036397">
    <property type="entry name" value="RNaseH_sf"/>
</dbReference>
<dbReference type="InterPro" id="IPR012337">
    <property type="entry name" value="RNaseH-like_sf"/>
</dbReference>
<dbReference type="InterPro" id="IPR013968">
    <property type="entry name" value="PKS_KR"/>
</dbReference>
<dbReference type="GO" id="GO:0004523">
    <property type="term" value="F:RNA-DNA hybrid ribonuclease activity"/>
    <property type="evidence" value="ECO:0007669"/>
    <property type="project" value="InterPro"/>
</dbReference>
<dbReference type="Pfam" id="PF08659">
    <property type="entry name" value="KR"/>
    <property type="match status" value="1"/>
</dbReference>
<reference evidence="2" key="1">
    <citation type="journal article" date="2017" name="Mycologia">
        <title>Fusarium algeriense, sp. nov., a novel toxigenic crown rot pathogen of durum wheat from Algeria is nested in the Fusarium burgessii species complex.</title>
        <authorList>
            <person name="Laraba I."/>
            <person name="Keddad A."/>
            <person name="Boureghda H."/>
            <person name="Abdallah N."/>
            <person name="Vaughan M.M."/>
            <person name="Proctor R.H."/>
            <person name="Busman M."/>
            <person name="O'Donnell K."/>
        </authorList>
    </citation>
    <scope>NUCLEOTIDE SEQUENCE</scope>
    <source>
        <strain evidence="2">NRRL 25174</strain>
    </source>
</reference>
<dbReference type="InterPro" id="IPR002156">
    <property type="entry name" value="RNaseH_domain"/>
</dbReference>
<protein>
    <submittedName>
        <fullName evidence="2">Peroxisomal short-chain alcohol dehydrogenase</fullName>
    </submittedName>
</protein>
<sequence>MACKEFIGWRKAQDHDEDFDNEPSIARFNPDDSAMHRGVPKDIRFAYNHHEGISHVRYFAGPYRLLKDTSSVVIHIDGACRENGTHAARGAWGVYFGPQSPYNRYGLLPASEPQTSSYAELCALNEALDIVRYELPPFLQRVFIVSDSSHLLQTFMEYIFDWMDNVGRNFQERKVAHWTTLFDMSETIDDLIWPGGRNLKFKFWHVPTEMNQRANALAYRALNRSLVRPAYEAILPSHPGLYQARRTTLITGGIGGISDAILRNFDIASANKVIITSRSEGKLQGASKDLAKEVKAINANSNTKYEGRACQVAGSSSIYSLFDGLSQERTYGDVLVLSAVLMVHGKITDQTWKCIWEQFMFNVRSTHQFRDMFEKQPRIGDGPRYIINASSSAIHNCTAGADSGSYKNTAALSLQKIADETDPSKKKIINFHPGSILVIRVQEYGLTADSANRDHVTITEDLLGSFAV</sequence>
<accession>A0A9P5A5B5</accession>
<dbReference type="EMBL" id="PVQB02001067">
    <property type="protein sequence ID" value="KAF4332492.1"/>
    <property type="molecule type" value="Genomic_DNA"/>
</dbReference>
<comment type="caution">
    <text evidence="2">The sequence shown here is derived from an EMBL/GenBank/DDBJ whole genome shotgun (WGS) entry which is preliminary data.</text>
</comment>
<dbReference type="SUPFAM" id="SSF53098">
    <property type="entry name" value="Ribonuclease H-like"/>
    <property type="match status" value="1"/>
</dbReference>
<dbReference type="PROSITE" id="PS50879">
    <property type="entry name" value="RNASE_H_1"/>
    <property type="match status" value="1"/>
</dbReference>
<dbReference type="InterPro" id="IPR036291">
    <property type="entry name" value="NAD(P)-bd_dom_sf"/>
</dbReference>
<dbReference type="SUPFAM" id="SSF51735">
    <property type="entry name" value="NAD(P)-binding Rossmann-fold domains"/>
    <property type="match status" value="1"/>
</dbReference>
<feature type="domain" description="RNase H type-1" evidence="1">
    <location>
        <begin position="68"/>
        <end position="223"/>
    </location>
</feature>
<evidence type="ECO:0000259" key="1">
    <source>
        <dbReference type="PROSITE" id="PS50879"/>
    </source>
</evidence>